<feature type="transmembrane region" description="Helical" evidence="1">
    <location>
        <begin position="447"/>
        <end position="467"/>
    </location>
</feature>
<keyword evidence="1" id="KW-1133">Transmembrane helix</keyword>
<organism evidence="2 3">
    <name type="scientific">Methanocaldococcus vulcanius (strain ATCC 700851 / DSM 12094 / M7)</name>
    <name type="common">Methanococcus vulcanius</name>
    <dbReference type="NCBI Taxonomy" id="579137"/>
    <lineage>
        <taxon>Archaea</taxon>
        <taxon>Methanobacteriati</taxon>
        <taxon>Methanobacteriota</taxon>
        <taxon>Methanomada group</taxon>
        <taxon>Methanococci</taxon>
        <taxon>Methanococcales</taxon>
        <taxon>Methanocaldococcaceae</taxon>
        <taxon>Methanocaldococcus</taxon>
    </lineage>
</organism>
<gene>
    <name evidence="2" type="ordered locus">Metvu_1645</name>
</gene>
<dbReference type="eggNOG" id="arCOG10210">
    <property type="taxonomic scope" value="Archaea"/>
</dbReference>
<dbReference type="Proteomes" id="UP000002063">
    <property type="component" value="Chromosome"/>
</dbReference>
<keyword evidence="3" id="KW-1185">Reference proteome</keyword>
<evidence type="ECO:0000256" key="1">
    <source>
        <dbReference type="SAM" id="Phobius"/>
    </source>
</evidence>
<evidence type="ECO:0000313" key="2">
    <source>
        <dbReference type="EMBL" id="ACX73498.1"/>
    </source>
</evidence>
<dbReference type="HOGENOM" id="CLU_619137_0_0_2"/>
<evidence type="ECO:0000313" key="3">
    <source>
        <dbReference type="Proteomes" id="UP000002063"/>
    </source>
</evidence>
<dbReference type="RefSeq" id="WP_015733717.1">
    <property type="nucleotide sequence ID" value="NC_013407.1"/>
</dbReference>
<dbReference type="AlphaFoldDB" id="C9RDW9"/>
<keyword evidence="1" id="KW-0472">Membrane</keyword>
<name>C9RDW9_METVM</name>
<accession>C9RDW9</accession>
<keyword evidence="1" id="KW-0812">Transmembrane</keyword>
<protein>
    <submittedName>
        <fullName evidence="2">Uncharacterized protein</fullName>
    </submittedName>
</protein>
<dbReference type="STRING" id="579137.Metvu_1645"/>
<dbReference type="KEGG" id="mvu:Metvu_1645"/>
<reference evidence="2" key="1">
    <citation type="submission" date="2009-10" db="EMBL/GenBank/DDBJ databases">
        <title>Complete sequence of chromosome of Methanocaldococcus vulcanius M7.</title>
        <authorList>
            <consortium name="US DOE Joint Genome Institute"/>
            <person name="Lucas S."/>
            <person name="Copeland A."/>
            <person name="Lapidus A."/>
            <person name="Glavina del Rio T."/>
            <person name="Dalin E."/>
            <person name="Tice H."/>
            <person name="Bruce D."/>
            <person name="Goodwin L."/>
            <person name="Pitluck S."/>
            <person name="Lcollab F.I."/>
            <person name="Brettin T."/>
            <person name="Detter J.C."/>
            <person name="Han C."/>
            <person name="Tapia R."/>
            <person name="Kuske C.R."/>
            <person name="Schmutz J."/>
            <person name="Larimer F."/>
            <person name="Land M."/>
            <person name="Hauser L."/>
            <person name="Kyrpides N."/>
            <person name="Ovchinikova G."/>
            <person name="Sieprawska-Lupa M."/>
            <person name="Whitman W.B."/>
            <person name="Woyke T."/>
        </authorList>
    </citation>
    <scope>NUCLEOTIDE SEQUENCE [LARGE SCALE GENOMIC DNA]</scope>
    <source>
        <strain evidence="2">M7</strain>
    </source>
</reference>
<sequence>MMKNTSFIIILSFLIFILTLISPTNALGSEWISIQPTSKDWIVVNNNNIYLYNGTLKNITPKYILYLNKTYTNDEINKRYGYFYYVDGFCLGNETYVVCNAWDGCHIGKLDINDKILYLYSKSFGQYYNLKSNNKEILACFDNKEGMGAEPIFVELKYNRSSNELIWVGNDFYGLNKRLEMFLIDYLNNYTNYRIDDFFFAPFSFDYDSADKYWLIYVKGVYFISNGNKSEGYKNISGFVKYNGTFHDFKRFELNNSKLYCLYIPFINRISYDKYINQWIVLNGIGNRELLFLNSDLKLVKSIKTDKYIFKVYPINRDEIYLITIKKIVCIGKNGEVEKINVYNDSINKIYKKITYGNYTNIFKILSIQKININNNSISEIKLNNINPIKIGYNGREMLIIGINFSNNCSKVLYRFDGKGVKKIADLSQLTSKKENPSNIQNWNLNLSKSTSIILFIIVIFICYFLYRRYF</sequence>
<dbReference type="EMBL" id="CP001787">
    <property type="protein sequence ID" value="ACX73498.1"/>
    <property type="molecule type" value="Genomic_DNA"/>
</dbReference>
<proteinExistence type="predicted"/>
<dbReference type="GeneID" id="8514005"/>